<dbReference type="RefSeq" id="WP_192556018.1">
    <property type="nucleotide sequence ID" value="NZ_JACZZA010000007.1"/>
</dbReference>
<keyword evidence="1" id="KW-0732">Signal</keyword>
<name>A0ABR9GAT6_9GAMM</name>
<comment type="caution">
    <text evidence="2">The sequence shown here is derived from an EMBL/GenBank/DDBJ whole genome shotgun (WGS) entry which is preliminary data.</text>
</comment>
<dbReference type="EMBL" id="JACZZA010000007">
    <property type="protein sequence ID" value="MBE1161160.1"/>
    <property type="molecule type" value="Genomic_DNA"/>
</dbReference>
<protein>
    <submittedName>
        <fullName evidence="2">DUF748 domain-containing protein</fullName>
    </submittedName>
</protein>
<evidence type="ECO:0000313" key="3">
    <source>
        <dbReference type="Proteomes" id="UP000651010"/>
    </source>
</evidence>
<sequence length="678" mass="71771">MICLPYRLPRQLLLCLCALSGLLLATSAWADTVVAAKRIVLSGVTLQDVQAQLAPGTDPDTVQINLHAGKADIPAFGLHHVALTLSGHLLRDRQMRWMFDGALQLAGAPGGALSNATINMLVDSSANTLEINADQGVTHIGTAFPLDQTSHVQINLRNLPAGWLQGLLATVWPGHINGGKLDADLALDVRDQGYQSSGDFNVADLAYSTPAGNPGGDALAGHMRFAVDANGHPAQLTLNGGLHGGMLQLGPVSARLPTHDVVFDLTAGMDKGGLVINQLHLDDADSLQLSGALAIDAKGNLQKLRLDHFQARFPVAYDRYGQSWLSGAGHSLDLAGQLEGHVDYEGDSWRSFAFHTDWLDAADGTGLVQAHGLRGDVDWAAQGDRAVTNVAWNQLALRQFTLGATQSHWRSRSGTLSLQSPLELPLWKGQVHVTGLEWRPAAAKAERVNLVANVSNVDMATLNQSQGWLPFAGTLGGSISALTWEDGRYAMRGELTVKAFGGSAVINHLSVQQPFGASPVLEGDIALHQLDLAPLADTFNFGSMSGRLDGSIDGLQLVNSTPVAFKASLQAENGGRISLHAANNLSVLTGGAPASGLQGAVMKLFKTLGYKRMGIDASLQDGICTLSGLGSNANQSEYTIVEGSGLPYLHVVGEQSRVEWPVLMHRLKTATQGTVADR</sequence>
<feature type="signal peptide" evidence="1">
    <location>
        <begin position="1"/>
        <end position="30"/>
    </location>
</feature>
<evidence type="ECO:0000313" key="2">
    <source>
        <dbReference type="EMBL" id="MBE1161160.1"/>
    </source>
</evidence>
<keyword evidence="3" id="KW-1185">Reference proteome</keyword>
<organism evidence="2 3">
    <name type="scientific">Dyella acidiphila</name>
    <dbReference type="NCBI Taxonomy" id="2775866"/>
    <lineage>
        <taxon>Bacteria</taxon>
        <taxon>Pseudomonadati</taxon>
        <taxon>Pseudomonadota</taxon>
        <taxon>Gammaproteobacteria</taxon>
        <taxon>Lysobacterales</taxon>
        <taxon>Rhodanobacteraceae</taxon>
        <taxon>Dyella</taxon>
    </lineage>
</organism>
<feature type="chain" id="PRO_5047051647" evidence="1">
    <location>
        <begin position="31"/>
        <end position="678"/>
    </location>
</feature>
<evidence type="ECO:0000256" key="1">
    <source>
        <dbReference type="SAM" id="SignalP"/>
    </source>
</evidence>
<dbReference type="Proteomes" id="UP000651010">
    <property type="component" value="Unassembled WGS sequence"/>
</dbReference>
<reference evidence="2 3" key="1">
    <citation type="submission" date="2020-09" db="EMBL/GenBank/DDBJ databases">
        <title>Dyella sp. 7MK23 isolated from forest soil.</title>
        <authorList>
            <person name="Fu J."/>
        </authorList>
    </citation>
    <scope>NUCLEOTIDE SEQUENCE [LARGE SCALE GENOMIC DNA]</scope>
    <source>
        <strain evidence="2 3">7MK23</strain>
    </source>
</reference>
<proteinExistence type="predicted"/>
<gene>
    <name evidence="2" type="ORF">IGX34_12240</name>
</gene>
<accession>A0ABR9GAT6</accession>